<comment type="subcellular location">
    <subcellularLocation>
        <location evidence="1">Mitochondrion inner membrane</location>
        <topology evidence="1">Peripheral membrane protein</topology>
        <orientation evidence="1">Intermembrane side</orientation>
    </subcellularLocation>
</comment>
<feature type="compositionally biased region" description="Basic and acidic residues" evidence="11">
    <location>
        <begin position="66"/>
        <end position="77"/>
    </location>
</feature>
<gene>
    <name evidence="13" type="ORF">FPSE_10481</name>
</gene>
<proteinExistence type="inferred from homology"/>
<name>K3V7C2_FUSPC</name>
<dbReference type="KEGG" id="fpu:FPSE_10481"/>
<keyword evidence="5" id="KW-0999">Mitochondrion inner membrane</keyword>
<dbReference type="Pfam" id="PF02320">
    <property type="entry name" value="UCR_hinge"/>
    <property type="match status" value="1"/>
</dbReference>
<evidence type="ECO:0000256" key="7">
    <source>
        <dbReference type="ARBA" id="ARBA00023128"/>
    </source>
</evidence>
<evidence type="ECO:0000313" key="13">
    <source>
        <dbReference type="EMBL" id="EKJ69317.1"/>
    </source>
</evidence>
<comment type="similarity">
    <text evidence="2">Belongs to the UQCRH/QCR6 family.</text>
</comment>
<dbReference type="EMBL" id="AFNW01000346">
    <property type="protein sequence ID" value="EKJ69317.1"/>
    <property type="molecule type" value="Genomic_DNA"/>
</dbReference>
<keyword evidence="8" id="KW-0472">Membrane</keyword>
<dbReference type="PANTHER" id="PTHR15336">
    <property type="entry name" value="UBIQUINOL-CYTOCHROME C REDUCTASE COMPLEX 7.8 KDA PROTEIN"/>
    <property type="match status" value="1"/>
</dbReference>
<dbReference type="Gene3D" id="1.10.287.20">
    <property type="entry name" value="Ubiquinol-cytochrome C reductase hinge domain"/>
    <property type="match status" value="1"/>
</dbReference>
<protein>
    <recommendedName>
        <fullName evidence="9">Cytochrome b-c1 complex subunit 6, mitochondrial</fullName>
    </recommendedName>
    <alternativeName>
        <fullName evidence="10">Complex III subunit 6</fullName>
    </alternativeName>
</protein>
<evidence type="ECO:0000256" key="6">
    <source>
        <dbReference type="ARBA" id="ARBA00022982"/>
    </source>
</evidence>
<dbReference type="PANTHER" id="PTHR15336:SF0">
    <property type="entry name" value="CYTOCHROME B-C1 COMPLEX SUBUNIT 6, MITOCHONDRIAL"/>
    <property type="match status" value="1"/>
</dbReference>
<evidence type="ECO:0000256" key="11">
    <source>
        <dbReference type="SAM" id="MobiDB-lite"/>
    </source>
</evidence>
<evidence type="ECO:0000256" key="10">
    <source>
        <dbReference type="ARBA" id="ARBA00044246"/>
    </source>
</evidence>
<evidence type="ECO:0000256" key="2">
    <source>
        <dbReference type="ARBA" id="ARBA00006498"/>
    </source>
</evidence>
<evidence type="ECO:0000313" key="14">
    <source>
        <dbReference type="Proteomes" id="UP000007978"/>
    </source>
</evidence>
<dbReference type="OrthoDB" id="405848at2759"/>
<evidence type="ECO:0000256" key="5">
    <source>
        <dbReference type="ARBA" id="ARBA00022792"/>
    </source>
</evidence>
<keyword evidence="4" id="KW-0679">Respiratory chain</keyword>
<keyword evidence="7" id="KW-0496">Mitochondrion</keyword>
<dbReference type="SUPFAM" id="SSF81531">
    <property type="entry name" value="Non-heme 11 kDa protein of cytochrome bc1 complex (Ubiquinol-cytochrome c reductase)"/>
    <property type="match status" value="1"/>
</dbReference>
<dbReference type="AlphaFoldDB" id="K3V7C2"/>
<reference evidence="13 14" key="1">
    <citation type="journal article" date="2012" name="PLoS Pathog.">
        <title>Comparative pathogenomics reveals horizontally acquired novel virulence genes in fungi infecting cereal hosts.</title>
        <authorList>
            <person name="Gardiner D.M."/>
            <person name="McDonald M.C."/>
            <person name="Covarelli L."/>
            <person name="Solomon P.S."/>
            <person name="Rusu A.G."/>
            <person name="Marshall M."/>
            <person name="Kazan K."/>
            <person name="Chakraborty S."/>
            <person name="McDonald B.A."/>
            <person name="Manners J.M."/>
        </authorList>
    </citation>
    <scope>NUCLEOTIDE SEQUENCE [LARGE SCALE GENOMIC DNA]</scope>
    <source>
        <strain evidence="13 14">CS3096</strain>
    </source>
</reference>
<evidence type="ECO:0000256" key="8">
    <source>
        <dbReference type="ARBA" id="ARBA00023136"/>
    </source>
</evidence>
<dbReference type="GO" id="GO:0005743">
    <property type="term" value="C:mitochondrial inner membrane"/>
    <property type="evidence" value="ECO:0007669"/>
    <property type="project" value="UniProtKB-SubCell"/>
</dbReference>
<evidence type="ECO:0000256" key="9">
    <source>
        <dbReference type="ARBA" id="ARBA00044155"/>
    </source>
</evidence>
<evidence type="ECO:0000256" key="4">
    <source>
        <dbReference type="ARBA" id="ARBA00022660"/>
    </source>
</evidence>
<dbReference type="eggNOG" id="KOG4763">
    <property type="taxonomic scope" value="Eukaryota"/>
</dbReference>
<comment type="caution">
    <text evidence="13">The sequence shown here is derived from an EMBL/GenBank/DDBJ whole genome shotgun (WGS) entry which is preliminary data.</text>
</comment>
<organism evidence="13 14">
    <name type="scientific">Fusarium pseudograminearum (strain CS3096)</name>
    <name type="common">Wheat and barley crown-rot fungus</name>
    <dbReference type="NCBI Taxonomy" id="1028729"/>
    <lineage>
        <taxon>Eukaryota</taxon>
        <taxon>Fungi</taxon>
        <taxon>Dikarya</taxon>
        <taxon>Ascomycota</taxon>
        <taxon>Pezizomycotina</taxon>
        <taxon>Sordariomycetes</taxon>
        <taxon>Hypocreomycetidae</taxon>
        <taxon>Hypocreales</taxon>
        <taxon>Nectriaceae</taxon>
        <taxon>Fusarium</taxon>
    </lineage>
</organism>
<dbReference type="InterPro" id="IPR023184">
    <property type="entry name" value="Ubol_cytC_Rdtase_hinge_dom"/>
</dbReference>
<evidence type="ECO:0000256" key="1">
    <source>
        <dbReference type="ARBA" id="ARBA00004137"/>
    </source>
</evidence>
<evidence type="ECO:0000256" key="3">
    <source>
        <dbReference type="ARBA" id="ARBA00022448"/>
    </source>
</evidence>
<dbReference type="RefSeq" id="XP_009261873.1">
    <property type="nucleotide sequence ID" value="XM_009263598.1"/>
</dbReference>
<dbReference type="GO" id="GO:0006122">
    <property type="term" value="P:mitochondrial electron transport, ubiquinol to cytochrome c"/>
    <property type="evidence" value="ECO:0007669"/>
    <property type="project" value="InterPro"/>
</dbReference>
<accession>K3V7C2</accession>
<keyword evidence="14" id="KW-1185">Reference proteome</keyword>
<feature type="domain" description="Ubiquinol-cytochrome C reductase hinge" evidence="12">
    <location>
        <begin position="67"/>
        <end position="133"/>
    </location>
</feature>
<dbReference type="Proteomes" id="UP000007978">
    <property type="component" value="Chromosome 4"/>
</dbReference>
<feature type="region of interest" description="Disordered" evidence="11">
    <location>
        <begin position="1"/>
        <end position="83"/>
    </location>
</feature>
<dbReference type="HOGENOM" id="CLU_115913_0_2_1"/>
<sequence>MGIWDTFTDIVEAVTPWSVVEAEAPAEEPQEENESKTESKDEPEEEEAAEEEEEEEEDEDDEEELVDQKETLEEECKNAPQCAPAKHHFDECVERVQQQESEGGAKEDCVEEFFHLAHCATACAAPKLWSQLK</sequence>
<dbReference type="FunFam" id="1.10.287.20:FF:000003">
    <property type="entry name" value="Cytochrome b-c1 complex subunit 6"/>
    <property type="match status" value="1"/>
</dbReference>
<dbReference type="InterPro" id="IPR003422">
    <property type="entry name" value="Cyt_b-c1_6"/>
</dbReference>
<evidence type="ECO:0000259" key="12">
    <source>
        <dbReference type="Pfam" id="PF02320"/>
    </source>
</evidence>
<dbReference type="InterPro" id="IPR036811">
    <property type="entry name" value="Ubol_cytC_Rdtase_hinge_dom_sf"/>
</dbReference>
<keyword evidence="3" id="KW-0813">Transport</keyword>
<keyword evidence="6" id="KW-0249">Electron transport</keyword>
<feature type="compositionally biased region" description="Acidic residues" evidence="11">
    <location>
        <begin position="41"/>
        <end position="65"/>
    </location>
</feature>
<dbReference type="GeneID" id="20369098"/>